<dbReference type="Proteomes" id="UP000267159">
    <property type="component" value="Unassembled WGS sequence"/>
</dbReference>
<dbReference type="InterPro" id="IPR011990">
    <property type="entry name" value="TPR-like_helical_dom_sf"/>
</dbReference>
<dbReference type="PANTHER" id="PTHR10098">
    <property type="entry name" value="RAPSYN-RELATED"/>
    <property type="match status" value="1"/>
</dbReference>
<dbReference type="Gene3D" id="1.25.40.10">
    <property type="entry name" value="Tetratricopeptide repeat domain"/>
    <property type="match status" value="2"/>
</dbReference>
<keyword evidence="2" id="KW-1133">Transmembrane helix</keyword>
<feature type="coiled-coil region" evidence="1">
    <location>
        <begin position="428"/>
        <end position="497"/>
    </location>
</feature>
<feature type="transmembrane region" description="Helical" evidence="2">
    <location>
        <begin position="374"/>
        <end position="394"/>
    </location>
</feature>
<dbReference type="AlphaFoldDB" id="A0A3L7Z2D3"/>
<dbReference type="RefSeq" id="WP_121765972.1">
    <property type="nucleotide sequence ID" value="NZ_CAMRBV010000010.1"/>
</dbReference>
<keyword evidence="2" id="KW-0472">Membrane</keyword>
<evidence type="ECO:0000256" key="1">
    <source>
        <dbReference type="SAM" id="Coils"/>
    </source>
</evidence>
<dbReference type="SUPFAM" id="SSF48452">
    <property type="entry name" value="TPR-like"/>
    <property type="match status" value="2"/>
</dbReference>
<organism evidence="3 4">
    <name type="scientific">Bacteroides acidifaciens</name>
    <dbReference type="NCBI Taxonomy" id="85831"/>
    <lineage>
        <taxon>Bacteria</taxon>
        <taxon>Pseudomonadati</taxon>
        <taxon>Bacteroidota</taxon>
        <taxon>Bacteroidia</taxon>
        <taxon>Bacteroidales</taxon>
        <taxon>Bacteroidaceae</taxon>
        <taxon>Bacteroides</taxon>
    </lineage>
</organism>
<evidence type="ECO:0000256" key="2">
    <source>
        <dbReference type="SAM" id="Phobius"/>
    </source>
</evidence>
<dbReference type="EMBL" id="RAZM01000023">
    <property type="protein sequence ID" value="RLT80267.1"/>
    <property type="molecule type" value="Genomic_DNA"/>
</dbReference>
<keyword evidence="2" id="KW-0812">Transmembrane</keyword>
<sequence length="636" mass="73568">MKNIKHPTKEHNRLIYYLCLFNLIFVTFACQQKGSGDLLLSAADSLMSTRPDSALYLLENVCVSEIKTPAQNAKYALLLTQAQDKNYVTPTTDSLIRIATEYYDSIGNDITMQAKAHYYLGRVYQESGNNPATIREFLKAMPLVKQAKDHKLLCMLYGNLGYVYYQQDLLDKADSLYVCEEELLKQEADSAHLATLLVQRADICIMKGAAFHGKAEELLNRALPIAERLNNPYVKIEVISSLRILYNEMEKPEKAISYIRRELMLQKDTTQLYGIYLSLSDAYYKSNQNDSAVYYAHKCLFSPSFYTKAGACIILENVARKKGNFAEALHFKDNYEVYMDSTKHIERTKEILAVEKETLLQQSEQKHRSNLSLYLHYIYAGGSFIIILIILFAYKRIKYHRKAQQLKQEQESLLQAISTQSIQMKKDMEDKDAEITVLRQKCSKYNEDKQYLDQLNSCLNELLKEKDKIYTDIKKAIAEKEKAIEQLMQQIQLSDETRYNIHLGEQLTNIKKEKSYLFDSLLTSQSVAYKTLLTIKQHNYENPDATEKVPNEIWETLISEIDQLTHGFIKRLTGKHERLLKEDVYFCCLVKIGMKYADIANVFGCTSNAAYKRRDAIMKRMDIETPIKFDILIEEI</sequence>
<feature type="transmembrane region" description="Helical" evidence="2">
    <location>
        <begin position="12"/>
        <end position="29"/>
    </location>
</feature>
<accession>A0A3L7Z2D3</accession>
<evidence type="ECO:0000313" key="4">
    <source>
        <dbReference type="Proteomes" id="UP000267159"/>
    </source>
</evidence>
<comment type="caution">
    <text evidence="3">The sequence shown here is derived from an EMBL/GenBank/DDBJ whole genome shotgun (WGS) entry which is preliminary data.</text>
</comment>
<keyword evidence="1" id="KW-0175">Coiled coil</keyword>
<evidence type="ECO:0000313" key="3">
    <source>
        <dbReference type="EMBL" id="RLT80267.1"/>
    </source>
</evidence>
<proteinExistence type="predicted"/>
<evidence type="ECO:0008006" key="5">
    <source>
        <dbReference type="Google" id="ProtNLM"/>
    </source>
</evidence>
<name>A0A3L7Z2D3_9BACE</name>
<reference evidence="3 4" key="1">
    <citation type="submission" date="2018-09" db="EMBL/GenBank/DDBJ databases">
        <title>Murine metabolic-syndrome-specific gut microbial biobank.</title>
        <authorList>
            <person name="Liu C."/>
        </authorList>
    </citation>
    <scope>NUCLEOTIDE SEQUENCE [LARGE SCALE GENOMIC DNA]</scope>
    <source>
        <strain evidence="3 4">0.1X-D8-26</strain>
    </source>
</reference>
<protein>
    <recommendedName>
        <fullName evidence="5">Tetratricopeptide repeat protein</fullName>
    </recommendedName>
</protein>
<dbReference type="STRING" id="1235814.GCA_000613385_01691"/>
<gene>
    <name evidence="3" type="ORF">D7Y07_09140</name>
</gene>
<dbReference type="PROSITE" id="PS51257">
    <property type="entry name" value="PROKAR_LIPOPROTEIN"/>
    <property type="match status" value="1"/>
</dbReference>